<dbReference type="PANTHER" id="PTHR43179:SF12">
    <property type="entry name" value="GALACTOFURANOSYLTRANSFERASE GLFT2"/>
    <property type="match status" value="1"/>
</dbReference>
<comment type="pathway">
    <text evidence="1">Cell wall biogenesis; cell wall polysaccharide biosynthesis.</text>
</comment>
<sequence>MRFPIGFRARIRDDVRRIDGRLLVGGSPLRAVRLTKAARALLADGEVTVVDAVTDALAARLVDGNLADPVLAGPGVDPAELTVVIPVRDRPEQLDRALEPLKGLHRIVVDDASLDRDAVERVARRHGAHLLRLPENLGPAGARNAGLRAVRTAYVAFVDSDVTVEASTLLRLSRHFADCRVALVAPLVRSRARSRAPRWFERFDEDDSSLALGTRACVVRPGAAVGWLPSACLVGRTDRLGKGFEETMRVGEDVDLVWRLVEAGEVVRYDPDEVAWHDTRATVRGWLGRKYLYGTGGADLAVRHGRKGAPAVMTVSMAATAAALLVHRRWSLSVAAAGIAYGTLSLRRRLPETPGRDRLAVRLCAQGLGWTVRQEAALLLRHWWPLTVLLAPRSALVRRALAASLVVDVVVARVDNPGTRYRPLARRLDDLAYGAGLWAGAIKARSATCLLPRRPSQMTSQGGTSPNG</sequence>
<dbReference type="InterPro" id="IPR023981">
    <property type="entry name" value="MftF"/>
</dbReference>
<dbReference type="InterPro" id="IPR029044">
    <property type="entry name" value="Nucleotide-diphossugar_trans"/>
</dbReference>
<dbReference type="InterPro" id="IPR001173">
    <property type="entry name" value="Glyco_trans_2-like"/>
</dbReference>
<comment type="similarity">
    <text evidence="2">Belongs to the glycosyltransferase 2 family.</text>
</comment>
<evidence type="ECO:0000256" key="4">
    <source>
        <dbReference type="ARBA" id="ARBA00022679"/>
    </source>
</evidence>
<comment type="caution">
    <text evidence="6">The sequence shown here is derived from an EMBL/GenBank/DDBJ whole genome shotgun (WGS) entry which is preliminary data.</text>
</comment>
<dbReference type="Pfam" id="PF00535">
    <property type="entry name" value="Glycos_transf_2"/>
    <property type="match status" value="1"/>
</dbReference>
<evidence type="ECO:0000256" key="2">
    <source>
        <dbReference type="ARBA" id="ARBA00006739"/>
    </source>
</evidence>
<dbReference type="Proteomes" id="UP000483261">
    <property type="component" value="Unassembled WGS sequence"/>
</dbReference>
<keyword evidence="3" id="KW-0328">Glycosyltransferase</keyword>
<gene>
    <name evidence="6" type="primary">mftF</name>
    <name evidence="6" type="ORF">G5C66_06725</name>
</gene>
<evidence type="ECO:0000313" key="6">
    <source>
        <dbReference type="EMBL" id="NGN92436.1"/>
    </source>
</evidence>
<dbReference type="AlphaFoldDB" id="A0A6M1QXB5"/>
<dbReference type="NCBIfam" id="TIGR03965">
    <property type="entry name" value="mycofact_glyco"/>
    <property type="match status" value="1"/>
</dbReference>
<organism evidence="6 7">
    <name type="scientific">Nocardioides turkmenicus</name>
    <dbReference type="NCBI Taxonomy" id="2711220"/>
    <lineage>
        <taxon>Bacteria</taxon>
        <taxon>Bacillati</taxon>
        <taxon>Actinomycetota</taxon>
        <taxon>Actinomycetes</taxon>
        <taxon>Propionibacteriales</taxon>
        <taxon>Nocardioidaceae</taxon>
        <taxon>Nocardioides</taxon>
    </lineage>
</organism>
<evidence type="ECO:0000313" key="7">
    <source>
        <dbReference type="Proteomes" id="UP000483261"/>
    </source>
</evidence>
<dbReference type="EMBL" id="JAALAA010000004">
    <property type="protein sequence ID" value="NGN92436.1"/>
    <property type="molecule type" value="Genomic_DNA"/>
</dbReference>
<proteinExistence type="inferred from homology"/>
<keyword evidence="4 6" id="KW-0808">Transferase</keyword>
<evidence type="ECO:0000256" key="1">
    <source>
        <dbReference type="ARBA" id="ARBA00004776"/>
    </source>
</evidence>
<evidence type="ECO:0000256" key="3">
    <source>
        <dbReference type="ARBA" id="ARBA00022676"/>
    </source>
</evidence>
<accession>A0A6M1QXB5</accession>
<protein>
    <submittedName>
        <fullName evidence="6">Mycofactocin system glycosyltransferase</fullName>
    </submittedName>
</protein>
<evidence type="ECO:0000259" key="5">
    <source>
        <dbReference type="Pfam" id="PF00535"/>
    </source>
</evidence>
<dbReference type="Gene3D" id="3.90.550.10">
    <property type="entry name" value="Spore Coat Polysaccharide Biosynthesis Protein SpsA, Chain A"/>
    <property type="match status" value="1"/>
</dbReference>
<dbReference type="PANTHER" id="PTHR43179">
    <property type="entry name" value="RHAMNOSYLTRANSFERASE WBBL"/>
    <property type="match status" value="1"/>
</dbReference>
<name>A0A6M1QXB5_9ACTN</name>
<keyword evidence="7" id="KW-1185">Reference proteome</keyword>
<dbReference type="GO" id="GO:0016757">
    <property type="term" value="F:glycosyltransferase activity"/>
    <property type="evidence" value="ECO:0007669"/>
    <property type="project" value="UniProtKB-KW"/>
</dbReference>
<reference evidence="6 7" key="1">
    <citation type="submission" date="2020-02" db="EMBL/GenBank/DDBJ databases">
        <title>Whole-genome analyses of novel actinobacteria.</title>
        <authorList>
            <person name="Sahin N."/>
        </authorList>
    </citation>
    <scope>NUCLEOTIDE SEQUENCE [LARGE SCALE GENOMIC DNA]</scope>
    <source>
        <strain evidence="6 7">KC13</strain>
    </source>
</reference>
<feature type="domain" description="Glycosyltransferase 2-like" evidence="5">
    <location>
        <begin position="82"/>
        <end position="199"/>
    </location>
</feature>
<dbReference type="RefSeq" id="WP_165110190.1">
    <property type="nucleotide sequence ID" value="NZ_JAALAA010000004.1"/>
</dbReference>
<dbReference type="SUPFAM" id="SSF53448">
    <property type="entry name" value="Nucleotide-diphospho-sugar transferases"/>
    <property type="match status" value="1"/>
</dbReference>